<protein>
    <submittedName>
        <fullName evidence="8">C3H1-type domain-containing protein</fullName>
    </submittedName>
</protein>
<feature type="domain" description="C3H1-type" evidence="6">
    <location>
        <begin position="762"/>
        <end position="785"/>
    </location>
</feature>
<dbReference type="SUPFAM" id="SSF90229">
    <property type="entry name" value="CCCH zinc finger"/>
    <property type="match status" value="1"/>
</dbReference>
<dbReference type="Proteomes" id="UP000050741">
    <property type="component" value="Unassembled WGS sequence"/>
</dbReference>
<evidence type="ECO:0000256" key="1">
    <source>
        <dbReference type="ARBA" id="ARBA00022723"/>
    </source>
</evidence>
<feature type="compositionally biased region" description="Low complexity" evidence="5">
    <location>
        <begin position="727"/>
        <end position="747"/>
    </location>
</feature>
<evidence type="ECO:0000256" key="2">
    <source>
        <dbReference type="ARBA" id="ARBA00022771"/>
    </source>
</evidence>
<keyword evidence="1 4" id="KW-0479">Metal-binding</keyword>
<keyword evidence="7" id="KW-1185">Reference proteome</keyword>
<feature type="compositionally biased region" description="Acidic residues" evidence="5">
    <location>
        <begin position="330"/>
        <end position="339"/>
    </location>
</feature>
<reference evidence="7" key="1">
    <citation type="submission" date="2013-12" db="EMBL/GenBank/DDBJ databases">
        <authorList>
            <person name="Aslett M."/>
        </authorList>
    </citation>
    <scope>NUCLEOTIDE SEQUENCE [LARGE SCALE GENOMIC DNA]</scope>
    <source>
        <strain evidence="7">Lindley</strain>
    </source>
</reference>
<sequence>MFSDNFMDSLCGPSEEASATAPTKKPKIIRKKLSETVKPSSKRDSLEEKDYQQLGGGQSAVGAFGNKKRVRFSDEFGIELTQTRFFEIEEGERVNVSKMHLSREEIKHFDSHQEKLTLQQHHSFGAFSLTDPTLMPPGHRLQQPQISPQQQHWGGAATSGYGQLAKFGKEETLYRWKMSPLDETFCLVVPGSKSQAKNIEATRIRGVMEAICLPEINLPISDIDENEYKQHQNETIDHVPKIIPLEMISEGVAASASQAELVAPRGEKGADDGRVVEERGEEDKKGPDAEIKPKSGGNETVAAVAGRATTTTAKLCAEPLEGDGSREYERMEEDEEELEAPYSPEAPDFERLEDYEDEEDDEVTIIEDGVQRKAAAFGGSVQKAGVAETLGDNSPVEHGPASPEPEPMDESSESIELKEIPTEAMDTDDEQEEEAGKEDLDIREQFTSPTEDSTATAATEEQPAAASPSATADQQQQQQKTAAAAAGHHDLSKVQEFLRKGRVTASLLQRLSTMVGSHVGSGASSSTHRSQDQPSATAVGEGTPPNSKGMEVCSAPVTPYKTDQFGGSPTVPSSGSPCSVVSLPFNNSNTTGGNNNNRFLLPQFAQSHIRALNSNTTTATNTGFPPPTFPQQHPIAGPTGGRVPFPDFSRPPPNFTSPPPQIRPPQFRMQTPVQQQNSSDESPTKTGAQTPDESSSAVASSTTNEEGKTTSPGPPGLDAGGSPPPQTTTEQQAQQPPQQQQQQQKELQPLLDEVEARALVGPCQFFMRHNTCKFGERCKFAHGEDSVTFGVQMAMRGVKIGVRGGARGGRGGFIGRGGGFRSAGADDRRSSDEPGDSGRDFDDKRPRRRGTSGRYISPVRSSGDSRFDRRYRSLTGSAPPSATIAHQVAFT</sequence>
<evidence type="ECO:0000313" key="8">
    <source>
        <dbReference type="WBParaSite" id="GPLIN_000401500"/>
    </source>
</evidence>
<reference evidence="7" key="2">
    <citation type="submission" date="2014-05" db="EMBL/GenBank/DDBJ databases">
        <title>The genome and life-stage specific transcriptomes of Globodera pallida elucidate key aspects of plant parasitism by a cyst nematode.</title>
        <authorList>
            <person name="Cotton J.A."/>
            <person name="Lilley C.J."/>
            <person name="Jones L.M."/>
            <person name="Kikuchi T."/>
            <person name="Reid A.J."/>
            <person name="Thorpe P."/>
            <person name="Tsai I.J."/>
            <person name="Beasley H."/>
            <person name="Blok V."/>
            <person name="Cock P.J.A."/>
            <person name="Van den Akker S.E."/>
            <person name="Holroyd N."/>
            <person name="Hunt M."/>
            <person name="Mantelin S."/>
            <person name="Naghra H."/>
            <person name="Pain A."/>
            <person name="Palomares-Rius J.E."/>
            <person name="Zarowiecki M."/>
            <person name="Berriman M."/>
            <person name="Jones J.T."/>
            <person name="Urwin P.E."/>
        </authorList>
    </citation>
    <scope>NUCLEOTIDE SEQUENCE [LARGE SCALE GENOMIC DNA]</scope>
    <source>
        <strain evidence="7">Lindley</strain>
    </source>
</reference>
<dbReference type="AlphaFoldDB" id="A0A183BTS9"/>
<dbReference type="InterPro" id="IPR036855">
    <property type="entry name" value="Znf_CCCH_sf"/>
</dbReference>
<dbReference type="InterPro" id="IPR000571">
    <property type="entry name" value="Znf_CCCH"/>
</dbReference>
<feature type="compositionally biased region" description="Pro residues" evidence="5">
    <location>
        <begin position="649"/>
        <end position="663"/>
    </location>
</feature>
<name>A0A183BTS9_GLOPA</name>
<feature type="region of interest" description="Disordered" evidence="5">
    <location>
        <begin position="517"/>
        <end position="554"/>
    </location>
</feature>
<feature type="compositionally biased region" description="Basic and acidic residues" evidence="5">
    <location>
        <begin position="265"/>
        <end position="293"/>
    </location>
</feature>
<feature type="compositionally biased region" description="Low complexity" evidence="5">
    <location>
        <begin position="447"/>
        <end position="486"/>
    </location>
</feature>
<dbReference type="SMART" id="SM00356">
    <property type="entry name" value="ZnF_C3H1"/>
    <property type="match status" value="1"/>
</dbReference>
<evidence type="ECO:0000259" key="6">
    <source>
        <dbReference type="PROSITE" id="PS50103"/>
    </source>
</evidence>
<keyword evidence="2 4" id="KW-0863">Zinc-finger</keyword>
<evidence type="ECO:0000313" key="7">
    <source>
        <dbReference type="Proteomes" id="UP000050741"/>
    </source>
</evidence>
<dbReference type="PROSITE" id="PS50103">
    <property type="entry name" value="ZF_C3H1"/>
    <property type="match status" value="1"/>
</dbReference>
<feature type="compositionally biased region" description="Acidic residues" evidence="5">
    <location>
        <begin position="425"/>
        <end position="436"/>
    </location>
</feature>
<feature type="compositionally biased region" description="Basic and acidic residues" evidence="5">
    <location>
        <begin position="41"/>
        <end position="51"/>
    </location>
</feature>
<dbReference type="GO" id="GO:0008270">
    <property type="term" value="F:zinc ion binding"/>
    <property type="evidence" value="ECO:0007669"/>
    <property type="project" value="UniProtKB-KW"/>
</dbReference>
<feature type="compositionally biased region" description="Basic and acidic residues" evidence="5">
    <location>
        <begin position="824"/>
        <end position="845"/>
    </location>
</feature>
<feature type="region of interest" description="Disordered" evidence="5">
    <location>
        <begin position="807"/>
        <end position="882"/>
    </location>
</feature>
<feature type="region of interest" description="Disordered" evidence="5">
    <location>
        <begin position="616"/>
        <end position="747"/>
    </location>
</feature>
<feature type="compositionally biased region" description="Acidic residues" evidence="5">
    <location>
        <begin position="351"/>
        <end position="365"/>
    </location>
</feature>
<keyword evidence="3 4" id="KW-0862">Zinc</keyword>
<feature type="region of interest" description="Disordered" evidence="5">
    <location>
        <begin position="316"/>
        <end position="369"/>
    </location>
</feature>
<feature type="compositionally biased region" description="Low complexity" evidence="5">
    <location>
        <begin position="517"/>
        <end position="526"/>
    </location>
</feature>
<dbReference type="Gene3D" id="4.10.1000.10">
    <property type="entry name" value="Zinc finger, CCCH-type"/>
    <property type="match status" value="1"/>
</dbReference>
<organism evidence="7 8">
    <name type="scientific">Globodera pallida</name>
    <name type="common">Potato cyst nematode worm</name>
    <name type="synonym">Heterodera pallida</name>
    <dbReference type="NCBI Taxonomy" id="36090"/>
    <lineage>
        <taxon>Eukaryota</taxon>
        <taxon>Metazoa</taxon>
        <taxon>Ecdysozoa</taxon>
        <taxon>Nematoda</taxon>
        <taxon>Chromadorea</taxon>
        <taxon>Rhabditida</taxon>
        <taxon>Tylenchina</taxon>
        <taxon>Tylenchomorpha</taxon>
        <taxon>Tylenchoidea</taxon>
        <taxon>Heteroderidae</taxon>
        <taxon>Heteroderinae</taxon>
        <taxon>Globodera</taxon>
    </lineage>
</organism>
<feature type="region of interest" description="Disordered" evidence="5">
    <location>
        <begin position="384"/>
        <end position="489"/>
    </location>
</feature>
<feature type="compositionally biased region" description="Polar residues" evidence="5">
    <location>
        <begin position="668"/>
        <end position="704"/>
    </location>
</feature>
<feature type="zinc finger region" description="C3H1-type" evidence="4">
    <location>
        <begin position="762"/>
        <end position="785"/>
    </location>
</feature>
<dbReference type="WBParaSite" id="GPLIN_000401500">
    <property type="protein sequence ID" value="GPLIN_000401500"/>
    <property type="gene ID" value="GPLIN_000401500"/>
</dbReference>
<dbReference type="Pfam" id="PF00642">
    <property type="entry name" value="zf-CCCH"/>
    <property type="match status" value="1"/>
</dbReference>
<evidence type="ECO:0000256" key="5">
    <source>
        <dbReference type="SAM" id="MobiDB-lite"/>
    </source>
</evidence>
<reference evidence="8" key="3">
    <citation type="submission" date="2016-06" db="UniProtKB">
        <authorList>
            <consortium name="WormBaseParasite"/>
        </authorList>
    </citation>
    <scope>IDENTIFICATION</scope>
</reference>
<feature type="region of interest" description="Disordered" evidence="5">
    <location>
        <begin position="1"/>
        <end position="62"/>
    </location>
</feature>
<feature type="compositionally biased region" description="Gly residues" evidence="5">
    <location>
        <begin position="807"/>
        <end position="821"/>
    </location>
</feature>
<evidence type="ECO:0000256" key="4">
    <source>
        <dbReference type="PROSITE-ProRule" id="PRU00723"/>
    </source>
</evidence>
<accession>A0A183BTS9</accession>
<evidence type="ECO:0000256" key="3">
    <source>
        <dbReference type="ARBA" id="ARBA00022833"/>
    </source>
</evidence>
<proteinExistence type="predicted"/>
<feature type="region of interest" description="Disordered" evidence="5">
    <location>
        <begin position="259"/>
        <end position="300"/>
    </location>
</feature>